<reference evidence="2" key="1">
    <citation type="submission" date="2020-11" db="EMBL/GenBank/DDBJ databases">
        <authorList>
            <consortium name="DOE Joint Genome Institute"/>
            <person name="Ahrendt S."/>
            <person name="Riley R."/>
            <person name="Andreopoulos W."/>
            <person name="Labutti K."/>
            <person name="Pangilinan J."/>
            <person name="Ruiz-Duenas F.J."/>
            <person name="Barrasa J.M."/>
            <person name="Sanchez-Garcia M."/>
            <person name="Camarero S."/>
            <person name="Miyauchi S."/>
            <person name="Serrano A."/>
            <person name="Linde D."/>
            <person name="Babiker R."/>
            <person name="Drula E."/>
            <person name="Ayuso-Fernandez I."/>
            <person name="Pacheco R."/>
            <person name="Padilla G."/>
            <person name="Ferreira P."/>
            <person name="Barriuso J."/>
            <person name="Kellner H."/>
            <person name="Castanera R."/>
            <person name="Alfaro M."/>
            <person name="Ramirez L."/>
            <person name="Pisabarro A.G."/>
            <person name="Kuo A."/>
            <person name="Tritt A."/>
            <person name="Lipzen A."/>
            <person name="He G."/>
            <person name="Yan M."/>
            <person name="Ng V."/>
            <person name="Cullen D."/>
            <person name="Martin F."/>
            <person name="Rosso M.-N."/>
            <person name="Henrissat B."/>
            <person name="Hibbett D."/>
            <person name="Martinez A.T."/>
            <person name="Grigoriev I.V."/>
        </authorList>
    </citation>
    <scope>NUCLEOTIDE SEQUENCE</scope>
    <source>
        <strain evidence="2">ATCC 90797</strain>
    </source>
</reference>
<dbReference type="AlphaFoldDB" id="A0A9P6A1C2"/>
<dbReference type="OrthoDB" id="411632at2759"/>
<organism evidence="2 3">
    <name type="scientific">Pleurotus eryngii</name>
    <name type="common">Boletus of the steppes</name>
    <dbReference type="NCBI Taxonomy" id="5323"/>
    <lineage>
        <taxon>Eukaryota</taxon>
        <taxon>Fungi</taxon>
        <taxon>Dikarya</taxon>
        <taxon>Basidiomycota</taxon>
        <taxon>Agaricomycotina</taxon>
        <taxon>Agaricomycetes</taxon>
        <taxon>Agaricomycetidae</taxon>
        <taxon>Agaricales</taxon>
        <taxon>Pleurotineae</taxon>
        <taxon>Pleurotaceae</taxon>
        <taxon>Pleurotus</taxon>
    </lineage>
</organism>
<sequence>MPPTIRRFAIAWILIFCSVTVFFTLTFFYHHHEWQTLRLTGISDDTQTAYSVANSVQSSNVDIHHAQSSHPTKVLIVSAFYPLSKSKHPIESYKAWLNRFLQNIESPVYFFTTPAMEGLIRGCRANHPIFINTTFERAFDVPPLHGLEGEYEKMQAKDREGFRHSPELYSVWNAKPYFLDEAVRNVNTLIPFAQSDPSPPTFDYGFWVDAGSFREEHFYQRWPDAQRVEEVFEEGSQLTGTPQDELIFFPICTIPERGWKRWRESDGPVDFDFSEGTYLNHYSFILSKPADTGILGSFFGGSPKAISWYARTFYAQHDKYLANGIFVGKDQTVINAIMFLHANKFVSVWVGQPPYLLDTQPSLPPPISLSPPLASDSDAATAMTLLQRPRIYPPLSRIFLPPLSVPQTYCGPEWYHYEFFLASPSERSFMLALWGNIRDSKMRGAWWGRRGWSVASLPSSMQMAPTRKDGGGGDESVCPMKELMSIESLLKAQFGERWVPIRME</sequence>
<proteinExistence type="predicted"/>
<dbReference type="Proteomes" id="UP000807025">
    <property type="component" value="Unassembled WGS sequence"/>
</dbReference>
<evidence type="ECO:0000313" key="2">
    <source>
        <dbReference type="EMBL" id="KAF9498080.1"/>
    </source>
</evidence>
<comment type="caution">
    <text evidence="2">The sequence shown here is derived from an EMBL/GenBank/DDBJ whole genome shotgun (WGS) entry which is preliminary data.</text>
</comment>
<evidence type="ECO:0000256" key="1">
    <source>
        <dbReference type="SAM" id="Phobius"/>
    </source>
</evidence>
<gene>
    <name evidence="2" type="ORF">BDN71DRAFT_434834</name>
</gene>
<keyword evidence="3" id="KW-1185">Reference proteome</keyword>
<accession>A0A9P6A1C2</accession>
<name>A0A9P6A1C2_PLEER</name>
<evidence type="ECO:0000313" key="3">
    <source>
        <dbReference type="Proteomes" id="UP000807025"/>
    </source>
</evidence>
<dbReference type="EMBL" id="MU154539">
    <property type="protein sequence ID" value="KAF9498080.1"/>
    <property type="molecule type" value="Genomic_DNA"/>
</dbReference>
<feature type="transmembrane region" description="Helical" evidence="1">
    <location>
        <begin position="9"/>
        <end position="29"/>
    </location>
</feature>
<protein>
    <submittedName>
        <fullName evidence="2">Uncharacterized protein</fullName>
    </submittedName>
</protein>
<keyword evidence="1" id="KW-1133">Transmembrane helix</keyword>
<keyword evidence="1" id="KW-0472">Membrane</keyword>
<keyword evidence="1" id="KW-0812">Transmembrane</keyword>